<evidence type="ECO:0000259" key="8">
    <source>
        <dbReference type="Pfam" id="PF07731"/>
    </source>
</evidence>
<organism evidence="10 11">
    <name type="scientific">Rhizopus microsporus</name>
    <dbReference type="NCBI Taxonomy" id="58291"/>
    <lineage>
        <taxon>Eukaryota</taxon>
        <taxon>Fungi</taxon>
        <taxon>Fungi incertae sedis</taxon>
        <taxon>Mucoromycota</taxon>
        <taxon>Mucoromycotina</taxon>
        <taxon>Mucoromycetes</taxon>
        <taxon>Mucorales</taxon>
        <taxon>Mucorineae</taxon>
        <taxon>Rhizopodaceae</taxon>
        <taxon>Rhizopus</taxon>
    </lineage>
</organism>
<reference evidence="10 11" key="1">
    <citation type="journal article" date="2016" name="Proc. Natl. Acad. Sci. U.S.A.">
        <title>Lipid metabolic changes in an early divergent fungus govern the establishment of a mutualistic symbiosis with endobacteria.</title>
        <authorList>
            <person name="Lastovetsky O.A."/>
            <person name="Gaspar M.L."/>
            <person name="Mondo S.J."/>
            <person name="LaButti K.M."/>
            <person name="Sandor L."/>
            <person name="Grigoriev I.V."/>
            <person name="Henry S.A."/>
            <person name="Pawlowska T.E."/>
        </authorList>
    </citation>
    <scope>NUCLEOTIDE SEQUENCE [LARGE SCALE GENOMIC DNA]</scope>
    <source>
        <strain evidence="10 11">ATCC 11559</strain>
    </source>
</reference>
<dbReference type="GO" id="GO:0005507">
    <property type="term" value="F:copper ion binding"/>
    <property type="evidence" value="ECO:0007669"/>
    <property type="project" value="InterPro"/>
</dbReference>
<comment type="similarity">
    <text evidence="1">Belongs to the multicopper oxidase family.</text>
</comment>
<dbReference type="InterPro" id="IPR045087">
    <property type="entry name" value="Cu-oxidase_fam"/>
</dbReference>
<feature type="compositionally biased region" description="Basic and acidic residues" evidence="5">
    <location>
        <begin position="147"/>
        <end position="163"/>
    </location>
</feature>
<feature type="compositionally biased region" description="Basic and acidic residues" evidence="5">
    <location>
        <begin position="434"/>
        <end position="451"/>
    </location>
</feature>
<evidence type="ECO:0000256" key="1">
    <source>
        <dbReference type="ARBA" id="ARBA00010609"/>
    </source>
</evidence>
<dbReference type="Pfam" id="PF00394">
    <property type="entry name" value="Cu-oxidase"/>
    <property type="match status" value="1"/>
</dbReference>
<evidence type="ECO:0000256" key="4">
    <source>
        <dbReference type="ARBA" id="ARBA00023008"/>
    </source>
</evidence>
<dbReference type="InterPro" id="IPR011707">
    <property type="entry name" value="Cu-oxidase-like_N"/>
</dbReference>
<dbReference type="InterPro" id="IPR008972">
    <property type="entry name" value="Cupredoxin"/>
</dbReference>
<dbReference type="AlphaFoldDB" id="A0A0A1NLW8"/>
<dbReference type="SUPFAM" id="SSF49503">
    <property type="entry name" value="Cupredoxins"/>
    <property type="match status" value="3"/>
</dbReference>
<accession>A0A0A1NLW8</accession>
<evidence type="ECO:0000256" key="5">
    <source>
        <dbReference type="SAM" id="MobiDB-lite"/>
    </source>
</evidence>
<dbReference type="InterPro" id="IPR001117">
    <property type="entry name" value="Cu-oxidase_2nd"/>
</dbReference>
<dbReference type="CDD" id="cd04207">
    <property type="entry name" value="CuRO_3_LCC_like"/>
    <property type="match status" value="1"/>
</dbReference>
<sequence>MKRLIIGSLLFTLCHAALRQFELNISYKDINPDCHSRSFRVPTINGLFPGPTLYATQGDEIEILVRNSLPNANTSIHYHGIRQIGSTESDGVPGVTQDAITPGSTFVHRFLLHQQAGTYFYHAHVGLQDDSVQGAFIIYESPEADPNAHKSIEKRSCKDKDSSSSDDDDVEFSDIGDYDLAYDHSYSRHHDHHDHYYDNSRVYDEVADNYDDEENYDYDEDYDPAYVTPKIHKQKPQLRAGPYTYQKDLVLQLSEWWHDELDSRQDYYMGSVFKYDHGSDSILINGRTVHDPSETSKETCPGYTTFDVEPNTVYRLRIIGGNTFRTLALAIKHHNMTLIEVDGELVHPYETSFLEVTPGQRFSVLLRTGDYTPGMVFAIGTSYLWRQRGRGITENGFGYIRYVEREREDNVSYLFKPLTTGGNSRKKGNHQWNGKKDKRADEDHHNGHDNRGGWGGKEGGGGGGGGGGWGNHHRPQPFIEELPTFPKLDRPDWLWHNIAPLADRDPILDEMDVRTIKLHTTMNQMSDNTTRYLVNHRINPDRHIPVIHHYRHFRHHHHKRATDEYDDNYYTDLHTYRIAYNETVDLVFQNSKNRDGGCLLHPWHTHGHSHYVIASGPGDYNHTLHKHIRNFEHPLYKDTSVAYPYFSNDGSEGCGWTKVRIKADNPGFWAVHCHITTHMIQGKMIVLEEAPDLISRFSLYNPQ</sequence>
<dbReference type="EMBL" id="KV921381">
    <property type="protein sequence ID" value="ORE16563.1"/>
    <property type="molecule type" value="Genomic_DNA"/>
</dbReference>
<dbReference type="PANTHER" id="PTHR11709">
    <property type="entry name" value="MULTI-COPPER OXIDASE"/>
    <property type="match status" value="1"/>
</dbReference>
<dbReference type="GO" id="GO:0016491">
    <property type="term" value="F:oxidoreductase activity"/>
    <property type="evidence" value="ECO:0007669"/>
    <property type="project" value="UniProtKB-KW"/>
</dbReference>
<name>A0A0A1NLW8_RHIZD</name>
<dbReference type="OMA" id="ENIGAWM"/>
<evidence type="ECO:0000256" key="3">
    <source>
        <dbReference type="ARBA" id="ARBA00023002"/>
    </source>
</evidence>
<feature type="domain" description="Plastocyanin-like" evidence="9">
    <location>
        <begin position="25"/>
        <end position="141"/>
    </location>
</feature>
<dbReference type="Pfam" id="PF07731">
    <property type="entry name" value="Cu-oxidase_2"/>
    <property type="match status" value="1"/>
</dbReference>
<dbReference type="Gene3D" id="2.60.40.420">
    <property type="entry name" value="Cupredoxins - blue copper proteins"/>
    <property type="match status" value="3"/>
</dbReference>
<feature type="chain" id="PRO_5030003918" description="Cupredoxin" evidence="6">
    <location>
        <begin position="17"/>
        <end position="703"/>
    </location>
</feature>
<evidence type="ECO:0000313" key="10">
    <source>
        <dbReference type="EMBL" id="ORE16563.1"/>
    </source>
</evidence>
<proteinExistence type="inferred from homology"/>
<keyword evidence="4" id="KW-0186">Copper</keyword>
<dbReference type="Proteomes" id="UP000242381">
    <property type="component" value="Unassembled WGS sequence"/>
</dbReference>
<keyword evidence="3" id="KW-0560">Oxidoreductase</keyword>
<protein>
    <recommendedName>
        <fullName evidence="12">Cupredoxin</fullName>
    </recommendedName>
</protein>
<evidence type="ECO:0000313" key="11">
    <source>
        <dbReference type="Proteomes" id="UP000242381"/>
    </source>
</evidence>
<evidence type="ECO:0000256" key="6">
    <source>
        <dbReference type="SAM" id="SignalP"/>
    </source>
</evidence>
<feature type="compositionally biased region" description="Gly residues" evidence="5">
    <location>
        <begin position="452"/>
        <end position="470"/>
    </location>
</feature>
<dbReference type="CDD" id="cd04206">
    <property type="entry name" value="CuRO_1_LCC_like"/>
    <property type="match status" value="1"/>
</dbReference>
<evidence type="ECO:0008006" key="12">
    <source>
        <dbReference type="Google" id="ProtNLM"/>
    </source>
</evidence>
<feature type="domain" description="Plastocyanin-like" evidence="7">
    <location>
        <begin position="248"/>
        <end position="402"/>
    </location>
</feature>
<evidence type="ECO:0000259" key="9">
    <source>
        <dbReference type="Pfam" id="PF07732"/>
    </source>
</evidence>
<dbReference type="Pfam" id="PF07732">
    <property type="entry name" value="Cu-oxidase_3"/>
    <property type="match status" value="1"/>
</dbReference>
<gene>
    <name evidence="10" type="ORF">BCV71DRAFT_15570</name>
</gene>
<dbReference type="InterPro" id="IPR011706">
    <property type="entry name" value="Cu-oxidase_C"/>
</dbReference>
<dbReference type="PANTHER" id="PTHR11709:SF394">
    <property type="entry name" value="FI03373P-RELATED"/>
    <property type="match status" value="1"/>
</dbReference>
<feature type="region of interest" description="Disordered" evidence="5">
    <location>
        <begin position="415"/>
        <end position="478"/>
    </location>
</feature>
<feature type="signal peptide" evidence="6">
    <location>
        <begin position="1"/>
        <end position="16"/>
    </location>
</feature>
<dbReference type="VEuPathDB" id="FungiDB:BCV72DRAFT_248049"/>
<dbReference type="CDD" id="cd04205">
    <property type="entry name" value="CuRO_2_LCC_like"/>
    <property type="match status" value="1"/>
</dbReference>
<evidence type="ECO:0000256" key="2">
    <source>
        <dbReference type="ARBA" id="ARBA00022723"/>
    </source>
</evidence>
<feature type="region of interest" description="Disordered" evidence="5">
    <location>
        <begin position="147"/>
        <end position="170"/>
    </location>
</feature>
<feature type="domain" description="Plastocyanin-like" evidence="8">
    <location>
        <begin position="561"/>
        <end position="691"/>
    </location>
</feature>
<keyword evidence="6" id="KW-0732">Signal</keyword>
<evidence type="ECO:0000259" key="7">
    <source>
        <dbReference type="Pfam" id="PF00394"/>
    </source>
</evidence>
<keyword evidence="2" id="KW-0479">Metal-binding</keyword>